<dbReference type="EMBL" id="UINC01046083">
    <property type="protein sequence ID" value="SVB53646.1"/>
    <property type="molecule type" value="Genomic_DNA"/>
</dbReference>
<sequence length="191" mass="21427">MLDLPTNIVSKLLARTSHLVLMIFIASCSSPNFEAPSEIEQQAFIKITDSAIQSTVETTTQIPIVSTIDTTIESTLETIDETIIESPTESSCTPGAIDCHHFDYLDPVTFLDSIINYAHKNSIAVPFEILSNLTMDAFIQIESLEQAEGIIENNPEHILILGQQIIRQDMPYEWLFAAERVFLRNWSNLRG</sequence>
<organism evidence="1">
    <name type="scientific">marine metagenome</name>
    <dbReference type="NCBI Taxonomy" id="408172"/>
    <lineage>
        <taxon>unclassified sequences</taxon>
        <taxon>metagenomes</taxon>
        <taxon>ecological metagenomes</taxon>
    </lineage>
</organism>
<evidence type="ECO:0000313" key="1">
    <source>
        <dbReference type="EMBL" id="SVB53646.1"/>
    </source>
</evidence>
<reference evidence="1" key="1">
    <citation type="submission" date="2018-05" db="EMBL/GenBank/DDBJ databases">
        <authorList>
            <person name="Lanie J.A."/>
            <person name="Ng W.-L."/>
            <person name="Kazmierczak K.M."/>
            <person name="Andrzejewski T.M."/>
            <person name="Davidsen T.M."/>
            <person name="Wayne K.J."/>
            <person name="Tettelin H."/>
            <person name="Glass J.I."/>
            <person name="Rusch D."/>
            <person name="Podicherti R."/>
            <person name="Tsui H.-C.T."/>
            <person name="Winkler M.E."/>
        </authorList>
    </citation>
    <scope>NUCLEOTIDE SEQUENCE</scope>
</reference>
<accession>A0A382ES67</accession>
<gene>
    <name evidence="1" type="ORF">METZ01_LOCUS206500</name>
</gene>
<name>A0A382ES67_9ZZZZ</name>
<proteinExistence type="predicted"/>
<protein>
    <submittedName>
        <fullName evidence="1">Uncharacterized protein</fullName>
    </submittedName>
</protein>
<dbReference type="AlphaFoldDB" id="A0A382ES67"/>